<dbReference type="Proteomes" id="UP000678679">
    <property type="component" value="Chromosome 1"/>
</dbReference>
<feature type="active site" description="Charge relay system" evidence="5">
    <location>
        <position position="162"/>
    </location>
</feature>
<organism evidence="7 8">
    <name type="scientific">Flammeovirga yaeyamensis</name>
    <dbReference type="NCBI Taxonomy" id="367791"/>
    <lineage>
        <taxon>Bacteria</taxon>
        <taxon>Pseudomonadati</taxon>
        <taxon>Bacteroidota</taxon>
        <taxon>Cytophagia</taxon>
        <taxon>Cytophagales</taxon>
        <taxon>Flammeovirgaceae</taxon>
        <taxon>Flammeovirga</taxon>
    </lineage>
</organism>
<dbReference type="PROSITE" id="PS51257">
    <property type="entry name" value="PROKAR_LIPOPROTEIN"/>
    <property type="match status" value="1"/>
</dbReference>
<dbReference type="Gene3D" id="3.40.50.200">
    <property type="entry name" value="Peptidase S8/S53 domain"/>
    <property type="match status" value="1"/>
</dbReference>
<sequence length="514" mass="57939">MTIRLAKQLKKNYTTAKNHILLLSLLACFVVSYPSFSSNKERVWVVFHDKCENSPLDFFNQKVCNEYLNQLKLMGFEPQTVSNWLNAATIELSDKRDRELLENSSFIQDIKTVRTDWELGTCQWLADENDKQQSAYVIHQLNTRELVDNGVHGHNIRIGVIDAGFWNAQKNDYLKGLFQNNQIKGYKDFFIDDRSETSFFNEKLTGSDSHGTTVLRMIAGNHENMRYGLAHKSEFYLARSDHGDKENKTDEENWIAALEWMVDSLDIKLINSSLGYSIGFDSSKDNYKKDEMDGKTSMVTLAAEVASQKGALIIVSAGNEGDNERWRIVSAPADAKSVLSVGANTKSGKKAGYSSIGPTYINYVKPEVTCYSLFGTSFSAPVITGLAACLWEMDPSLTGQELKDIIIKSSTFYPYGNNYTGYGVPDAQKAMSILKGGEVKSSSIIIDAKGEKRLKIDAQDGEHSMSVAFHKKNDFVVIKQEVVYLEKEKFKIKRLNNESSTTVWTGKRHIEIIW</sequence>
<evidence type="ECO:0000256" key="5">
    <source>
        <dbReference type="PROSITE-ProRule" id="PRU01240"/>
    </source>
</evidence>
<keyword evidence="3 5" id="KW-0378">Hydrolase</keyword>
<feature type="active site" description="Charge relay system" evidence="5">
    <location>
        <position position="210"/>
    </location>
</feature>
<dbReference type="PROSITE" id="PS00138">
    <property type="entry name" value="SUBTILASE_SER"/>
    <property type="match status" value="1"/>
</dbReference>
<reference evidence="7 8" key="1">
    <citation type="submission" date="2021-05" db="EMBL/GenBank/DDBJ databases">
        <title>Comparative genomic studies on the polysaccharide-degrading batcterial strains of the Flammeovirga genus.</title>
        <authorList>
            <person name="Zewei F."/>
            <person name="Zheng Z."/>
            <person name="Yu L."/>
            <person name="Ruyue G."/>
            <person name="Yanhong M."/>
            <person name="Yuanyuan C."/>
            <person name="Jingyan G."/>
            <person name="Wenjun H."/>
        </authorList>
    </citation>
    <scope>NUCLEOTIDE SEQUENCE [LARGE SCALE GENOMIC DNA]</scope>
    <source>
        <strain evidence="7 8">NBRC:100898</strain>
    </source>
</reference>
<evidence type="ECO:0000259" key="6">
    <source>
        <dbReference type="Pfam" id="PF00082"/>
    </source>
</evidence>
<dbReference type="InterPro" id="IPR023828">
    <property type="entry name" value="Peptidase_S8_Ser-AS"/>
</dbReference>
<evidence type="ECO:0000256" key="2">
    <source>
        <dbReference type="ARBA" id="ARBA00022670"/>
    </source>
</evidence>
<keyword evidence="4 5" id="KW-0720">Serine protease</keyword>
<dbReference type="EMBL" id="CP076132">
    <property type="protein sequence ID" value="QWG02796.1"/>
    <property type="molecule type" value="Genomic_DNA"/>
</dbReference>
<dbReference type="Pfam" id="PF00082">
    <property type="entry name" value="Peptidase_S8"/>
    <property type="match status" value="1"/>
</dbReference>
<gene>
    <name evidence="7" type="ORF">KMW28_04250</name>
</gene>
<dbReference type="KEGG" id="fya:KMW28_04250"/>
<dbReference type="PANTHER" id="PTHR43806">
    <property type="entry name" value="PEPTIDASE S8"/>
    <property type="match status" value="1"/>
</dbReference>
<dbReference type="InterPro" id="IPR050131">
    <property type="entry name" value="Peptidase_S8_subtilisin-like"/>
</dbReference>
<dbReference type="AlphaFoldDB" id="A0AAX1N686"/>
<evidence type="ECO:0000313" key="7">
    <source>
        <dbReference type="EMBL" id="QWG02796.1"/>
    </source>
</evidence>
<protein>
    <submittedName>
        <fullName evidence="7">S8 family serine peptidase</fullName>
    </submittedName>
</protein>
<evidence type="ECO:0000256" key="4">
    <source>
        <dbReference type="ARBA" id="ARBA00022825"/>
    </source>
</evidence>
<evidence type="ECO:0000313" key="8">
    <source>
        <dbReference type="Proteomes" id="UP000678679"/>
    </source>
</evidence>
<dbReference type="InterPro" id="IPR015500">
    <property type="entry name" value="Peptidase_S8_subtilisin-rel"/>
</dbReference>
<evidence type="ECO:0000256" key="3">
    <source>
        <dbReference type="ARBA" id="ARBA00022801"/>
    </source>
</evidence>
<dbReference type="GO" id="GO:0006508">
    <property type="term" value="P:proteolysis"/>
    <property type="evidence" value="ECO:0007669"/>
    <property type="project" value="UniProtKB-KW"/>
</dbReference>
<proteinExistence type="inferred from homology"/>
<accession>A0AAX1N686</accession>
<dbReference type="PANTHER" id="PTHR43806:SF67">
    <property type="entry name" value="EGF-LIKE DOMAIN-CONTAINING PROTEIN"/>
    <property type="match status" value="1"/>
</dbReference>
<feature type="domain" description="Peptidase S8/S53" evidence="6">
    <location>
        <begin position="153"/>
        <end position="423"/>
    </location>
</feature>
<feature type="active site" description="Charge relay system" evidence="5">
    <location>
        <position position="377"/>
    </location>
</feature>
<dbReference type="GO" id="GO:0004252">
    <property type="term" value="F:serine-type endopeptidase activity"/>
    <property type="evidence" value="ECO:0007669"/>
    <property type="project" value="UniProtKB-UniRule"/>
</dbReference>
<dbReference type="PRINTS" id="PR00723">
    <property type="entry name" value="SUBTILISIN"/>
</dbReference>
<dbReference type="RefSeq" id="WP_169664290.1">
    <property type="nucleotide sequence ID" value="NZ_CP076132.1"/>
</dbReference>
<dbReference type="InterPro" id="IPR000209">
    <property type="entry name" value="Peptidase_S8/S53_dom"/>
</dbReference>
<dbReference type="InterPro" id="IPR036852">
    <property type="entry name" value="Peptidase_S8/S53_dom_sf"/>
</dbReference>
<name>A0AAX1N686_9BACT</name>
<dbReference type="PROSITE" id="PS51892">
    <property type="entry name" value="SUBTILASE"/>
    <property type="match status" value="1"/>
</dbReference>
<keyword evidence="8" id="KW-1185">Reference proteome</keyword>
<dbReference type="SUPFAM" id="SSF52743">
    <property type="entry name" value="Subtilisin-like"/>
    <property type="match status" value="1"/>
</dbReference>
<comment type="similarity">
    <text evidence="1 5">Belongs to the peptidase S8 family.</text>
</comment>
<keyword evidence="2 5" id="KW-0645">Protease</keyword>
<evidence type="ECO:0000256" key="1">
    <source>
        <dbReference type="ARBA" id="ARBA00011073"/>
    </source>
</evidence>